<accession>A0A4Z2HB98</accession>
<gene>
    <name evidence="2" type="ORF">EYF80_027248</name>
</gene>
<dbReference type="EMBL" id="SRLO01000291">
    <property type="protein sequence ID" value="TNN62545.1"/>
    <property type="molecule type" value="Genomic_DNA"/>
</dbReference>
<proteinExistence type="predicted"/>
<organism evidence="2 3">
    <name type="scientific">Liparis tanakae</name>
    <name type="common">Tanaka's snailfish</name>
    <dbReference type="NCBI Taxonomy" id="230148"/>
    <lineage>
        <taxon>Eukaryota</taxon>
        <taxon>Metazoa</taxon>
        <taxon>Chordata</taxon>
        <taxon>Craniata</taxon>
        <taxon>Vertebrata</taxon>
        <taxon>Euteleostomi</taxon>
        <taxon>Actinopterygii</taxon>
        <taxon>Neopterygii</taxon>
        <taxon>Teleostei</taxon>
        <taxon>Neoteleostei</taxon>
        <taxon>Acanthomorphata</taxon>
        <taxon>Eupercaria</taxon>
        <taxon>Perciformes</taxon>
        <taxon>Cottioidei</taxon>
        <taxon>Cottales</taxon>
        <taxon>Liparidae</taxon>
        <taxon>Liparis</taxon>
    </lineage>
</organism>
<name>A0A4Z2HB98_9TELE</name>
<comment type="caution">
    <text evidence="2">The sequence shown here is derived from an EMBL/GenBank/DDBJ whole genome shotgun (WGS) entry which is preliminary data.</text>
</comment>
<evidence type="ECO:0000256" key="1">
    <source>
        <dbReference type="SAM" id="MobiDB-lite"/>
    </source>
</evidence>
<keyword evidence="3" id="KW-1185">Reference proteome</keyword>
<sequence>MCFKAEHMLPAACDAVRAMKEEEEEEENFKSWLVSHPLVHHDVAERLGLGRPVSRSKGADECTTPLHTRVCIDPLAPPVPWLHQRSTNAPRPVFGPLGSSRSVTKSSPLFPARLVPPVTR</sequence>
<dbReference type="AlphaFoldDB" id="A0A4Z2HB98"/>
<evidence type="ECO:0000313" key="3">
    <source>
        <dbReference type="Proteomes" id="UP000314294"/>
    </source>
</evidence>
<evidence type="ECO:0000313" key="2">
    <source>
        <dbReference type="EMBL" id="TNN62545.1"/>
    </source>
</evidence>
<dbReference type="Proteomes" id="UP000314294">
    <property type="component" value="Unassembled WGS sequence"/>
</dbReference>
<feature type="region of interest" description="Disordered" evidence="1">
    <location>
        <begin position="92"/>
        <end position="120"/>
    </location>
</feature>
<reference evidence="2 3" key="1">
    <citation type="submission" date="2019-03" db="EMBL/GenBank/DDBJ databases">
        <title>First draft genome of Liparis tanakae, snailfish: a comprehensive survey of snailfish specific genes.</title>
        <authorList>
            <person name="Kim W."/>
            <person name="Song I."/>
            <person name="Jeong J.-H."/>
            <person name="Kim D."/>
            <person name="Kim S."/>
            <person name="Ryu S."/>
            <person name="Song J.Y."/>
            <person name="Lee S.K."/>
        </authorList>
    </citation>
    <scope>NUCLEOTIDE SEQUENCE [LARGE SCALE GENOMIC DNA]</scope>
    <source>
        <tissue evidence="2">Muscle</tissue>
    </source>
</reference>
<protein>
    <submittedName>
        <fullName evidence="2">Uncharacterized protein</fullName>
    </submittedName>
</protein>